<evidence type="ECO:0007829" key="4">
    <source>
        <dbReference type="PeptideAtlas" id="A0A1B0GTL9"/>
    </source>
</evidence>
<evidence type="ECO:0007829" key="7">
    <source>
        <dbReference type="PubMed" id="25944712"/>
    </source>
</evidence>
<sequence>MVPRLLLRAWPRGPAVGPGAPSRPLSAGSGPGQYLQRSIVPTMHYQDSLPRTLV</sequence>
<proteinExistence type="evidence at protein level"/>
<dbReference type="Ensembl" id="ENST00000638135.1">
    <property type="protein sequence ID" value="ENSP00000489756.1"/>
    <property type="gene ID" value="ENSG00000157184.8"/>
</dbReference>
<reference evidence="2" key="6">
    <citation type="submission" date="2025-08" db="UniProtKB">
        <authorList>
            <consortium name="Ensembl"/>
        </authorList>
    </citation>
    <scope>IDENTIFICATION</scope>
</reference>
<reference evidence="2" key="7">
    <citation type="submission" date="2025-09" db="UniProtKB">
        <authorList>
            <consortium name="Ensembl"/>
        </authorList>
    </citation>
    <scope>IDENTIFICATION</scope>
</reference>
<reference evidence="2 3" key="2">
    <citation type="journal article" date="2004" name="Nature">
        <title>Finishing the euchromatic sequence of the human genome.</title>
        <authorList>
            <consortium name="International Human Genome Sequencing Consortium"/>
        </authorList>
    </citation>
    <scope>NUCLEOTIDE SEQUENCE [LARGE SCALE GENOMIC DNA]</scope>
</reference>
<accession>A0A1B0GTL9</accession>
<dbReference type="OpenTargets" id="ENSG00000157184"/>
<dbReference type="SMR" id="A0A1B0GTL9"/>
<gene>
    <name evidence="2" type="primary">CPT2</name>
</gene>
<evidence type="ECO:0007829" key="6">
    <source>
        <dbReference type="PubMed" id="21269460"/>
    </source>
</evidence>
<dbReference type="AlphaFoldDB" id="A0A1B0GTL9"/>
<feature type="region of interest" description="Disordered" evidence="1">
    <location>
        <begin position="12"/>
        <end position="33"/>
    </location>
</feature>
<dbReference type="VEuPathDB" id="HostDB:ENSG00000157184"/>
<reference evidence="2 3" key="3">
    <citation type="journal article" date="2006" name="Nature">
        <title>The DNA sequence and biological annotation of human chromosome 1.</title>
        <authorList>
            <person name="Gregory S.G."/>
            <person name="Barlow K.F."/>
            <person name="McLay K.E."/>
            <person name="Kaul R."/>
            <person name="Swarbreck D."/>
            <person name="Dunham A."/>
            <person name="Scott C.E."/>
            <person name="Howe K.L."/>
            <person name="Woodfine K."/>
            <person name="Spencer C.C."/>
            <person name="Jones M.C."/>
            <person name="Gillson C."/>
            <person name="Searle S."/>
            <person name="Zhou Y."/>
            <person name="Kokocinski F."/>
            <person name="McDonald L."/>
            <person name="Evans R."/>
            <person name="Phillips K."/>
            <person name="Atkinson A."/>
            <person name="Cooper R."/>
            <person name="Jones C."/>
            <person name="Hall R.E."/>
            <person name="Andrews T.D."/>
            <person name="Lloyd C."/>
            <person name="Ainscough R."/>
            <person name="Almeida J.P."/>
            <person name="Ambrose K.D."/>
            <person name="Anderson F."/>
            <person name="Andrew R.W."/>
            <person name="Ashwell R.I."/>
            <person name="Aubin K."/>
            <person name="Babbage A.K."/>
            <person name="Bagguley C.L."/>
            <person name="Bailey J."/>
            <person name="Beasley H."/>
            <person name="Bethel G."/>
            <person name="Bird C.P."/>
            <person name="Bray-Allen S."/>
            <person name="Brown J.Y."/>
            <person name="Brown A.J."/>
            <person name="Buckley D."/>
            <person name="Burton J."/>
            <person name="Bye J."/>
            <person name="Carder C."/>
            <person name="Chapman J.C."/>
            <person name="Clark S.Y."/>
            <person name="Clarke G."/>
            <person name="Clee C."/>
            <person name="Cobley V."/>
            <person name="Collier R.E."/>
            <person name="Corby N."/>
            <person name="Coville G.J."/>
            <person name="Davies J."/>
            <person name="Deadman R."/>
            <person name="Dunn M."/>
            <person name="Earthrowl M."/>
            <person name="Ellington A.G."/>
            <person name="Errington H."/>
            <person name="Frankish A."/>
            <person name="Frankland J."/>
            <person name="French L."/>
            <person name="Garner P."/>
            <person name="Garnett J."/>
            <person name="Gay L."/>
            <person name="Ghori M.R."/>
            <person name="Gibson R."/>
            <person name="Gilby L.M."/>
            <person name="Gillett W."/>
            <person name="Glithero R.J."/>
            <person name="Grafham D.V."/>
            <person name="Griffiths C."/>
            <person name="Griffiths-Jones S."/>
            <person name="Grocock R."/>
            <person name="Hammond S."/>
            <person name="Harrison E.S."/>
            <person name="Hart E."/>
            <person name="Haugen E."/>
            <person name="Heath P.D."/>
            <person name="Holmes S."/>
            <person name="Holt K."/>
            <person name="Howden P.J."/>
            <person name="Hunt A.R."/>
            <person name="Hunt S.E."/>
            <person name="Hunter G."/>
            <person name="Isherwood J."/>
            <person name="James R."/>
            <person name="Johnson C."/>
            <person name="Johnson D."/>
            <person name="Joy A."/>
            <person name="Kay M."/>
            <person name="Kershaw J.K."/>
            <person name="Kibukawa M."/>
            <person name="Kimberley A.M."/>
            <person name="King A."/>
            <person name="Knights A.J."/>
            <person name="Lad H."/>
            <person name="Laird G."/>
            <person name="Lawlor S."/>
            <person name="Leongamornlert D.A."/>
            <person name="Lloyd D.M."/>
            <person name="Loveland J."/>
            <person name="Lovell J."/>
            <person name="Lush M.J."/>
            <person name="Lyne R."/>
            <person name="Martin S."/>
            <person name="Mashreghi-Mohammadi M."/>
            <person name="Matthews L."/>
            <person name="Matthews N.S."/>
            <person name="McLaren S."/>
            <person name="Milne S."/>
            <person name="Mistry S."/>
            <person name="Moore M.J."/>
            <person name="Nickerson T."/>
            <person name="O'Dell C.N."/>
            <person name="Oliver K."/>
            <person name="Palmeiri A."/>
            <person name="Palmer S.A."/>
            <person name="Parker A."/>
            <person name="Patel D."/>
            <person name="Pearce A.V."/>
            <person name="Peck A.I."/>
            <person name="Pelan S."/>
            <person name="Phelps K."/>
            <person name="Phillimore B.J."/>
            <person name="Plumb R."/>
            <person name="Rajan J."/>
            <person name="Raymond C."/>
            <person name="Rouse G."/>
            <person name="Saenphimmachak C."/>
            <person name="Sehra H.K."/>
            <person name="Sheridan E."/>
            <person name="Shownkeen R."/>
            <person name="Sims S."/>
            <person name="Skuce C.D."/>
            <person name="Smith M."/>
            <person name="Steward C."/>
            <person name="Subramanian S."/>
            <person name="Sycamore N."/>
            <person name="Tracey A."/>
            <person name="Tromans A."/>
            <person name="Van Helmond Z."/>
            <person name="Wall M."/>
            <person name="Wallis J.M."/>
            <person name="White S."/>
            <person name="Whitehead S.L."/>
            <person name="Wilkinson J.E."/>
            <person name="Willey D.L."/>
            <person name="Williams H."/>
            <person name="Wilming L."/>
            <person name="Wray P.W."/>
            <person name="Wu Z."/>
            <person name="Coulson A."/>
            <person name="Vaudin M."/>
            <person name="Sulston J.E."/>
            <person name="Durbin R."/>
            <person name="Hubbard T."/>
            <person name="Wooster R."/>
            <person name="Dunham I."/>
            <person name="Carter N.P."/>
            <person name="McVean G."/>
            <person name="Ross M.T."/>
            <person name="Harrow J."/>
            <person name="Olson M.V."/>
            <person name="Beck S."/>
            <person name="Rogers J."/>
            <person name="Bentley D.R."/>
            <person name="Banerjee R."/>
            <person name="Bryant S.P."/>
            <person name="Burford D.C."/>
            <person name="Burrill W.D."/>
            <person name="Clegg S.M."/>
            <person name="Dhami P."/>
            <person name="Dovey O."/>
            <person name="Faulkner L.M."/>
            <person name="Gribble S.M."/>
            <person name="Langford C.F."/>
            <person name="Pandian R.D."/>
            <person name="Porter K.M."/>
            <person name="Prigmore E."/>
        </authorList>
    </citation>
    <scope>NUCLEOTIDE SEQUENCE [LARGE SCALE GENOMIC DNA]</scope>
</reference>
<reference evidence="6" key="4">
    <citation type="journal article" date="2011" name="BMC Syst. Biol.">
        <title>Initial characterization of the human central proteome.</title>
        <authorList>
            <person name="Burkard T.R."/>
            <person name="Planyavsky M."/>
            <person name="Kaupe I."/>
            <person name="Breitwieser F.P."/>
            <person name="Burckstummer T."/>
            <person name="Bennett K.L."/>
            <person name="Superti-Furga G."/>
            <person name="Colinge J."/>
        </authorList>
    </citation>
    <scope>IDENTIFICATION BY MASS SPECTROMETRY [LARGE SCALE ANALYSIS]</scope>
</reference>
<dbReference type="Proteomes" id="UP000005640">
    <property type="component" value="Chromosome 1"/>
</dbReference>
<dbReference type="EMBL" id="AL606760">
    <property type="status" value="NOT_ANNOTATED_CDS"/>
    <property type="molecule type" value="Genomic_DNA"/>
</dbReference>
<reference evidence="2 3" key="1">
    <citation type="journal article" date="2001" name="Nature">
        <title>Initial sequencing and analysis of the human genome.</title>
        <authorList>
            <consortium name="International Human Genome Sequencing Consortium"/>
            <person name="Lander E.S."/>
            <person name="Linton L.M."/>
            <person name="Birren B."/>
            <person name="Nusbaum C."/>
            <person name="Zody M.C."/>
            <person name="Baldwin J."/>
            <person name="Devon K."/>
            <person name="Dewar K."/>
            <person name="Doyle M."/>
            <person name="FitzHugh W."/>
            <person name="Funke R."/>
            <person name="Gage D."/>
            <person name="Harris K."/>
            <person name="Heaford A."/>
            <person name="Howland J."/>
            <person name="Kann L."/>
            <person name="Lehoczky J."/>
            <person name="LeVine R."/>
            <person name="McEwan P."/>
            <person name="McKernan K."/>
            <person name="Meldrim J."/>
            <person name="Mesirov J.P."/>
            <person name="Miranda C."/>
            <person name="Morris W."/>
            <person name="Naylor J."/>
            <person name="Raymond C."/>
            <person name="Rosetti M."/>
            <person name="Santos R."/>
            <person name="Sheridan A."/>
            <person name="Sougnez C."/>
            <person name="Stange-Thomann N."/>
            <person name="Stojanovic N."/>
            <person name="Subramanian A."/>
            <person name="Wyman D."/>
            <person name="Rogers J."/>
            <person name="Sulston J."/>
            <person name="Ainscough R."/>
            <person name="Beck S."/>
            <person name="Bentley D."/>
            <person name="Burton J."/>
            <person name="Clee C."/>
            <person name="Carter N."/>
            <person name="Coulson A."/>
            <person name="Deadman R."/>
            <person name="Deloukas P."/>
            <person name="Dunham A."/>
            <person name="Dunham I."/>
            <person name="Durbin R."/>
            <person name="French L."/>
            <person name="Grafham D."/>
            <person name="Gregory S."/>
            <person name="Hubbard T."/>
            <person name="Humphray S."/>
            <person name="Hunt A."/>
            <person name="Jones M."/>
            <person name="Lloyd C."/>
            <person name="McMurray A."/>
            <person name="Matthews L."/>
            <person name="Mercer S."/>
            <person name="Milne S."/>
            <person name="Mullikin J.C."/>
            <person name="Mungall A."/>
            <person name="Plumb R."/>
            <person name="Ross M."/>
            <person name="Shownkeen R."/>
            <person name="Sims S."/>
            <person name="Waterston R.H."/>
            <person name="Wilson R.K."/>
            <person name="Hillier L.W."/>
            <person name="McPherson J.D."/>
            <person name="Marra M.A."/>
            <person name="Mardis E.R."/>
            <person name="Fulton L.A."/>
            <person name="Chinwalla A.T."/>
            <person name="Pepin K.H."/>
            <person name="Gish W.R."/>
            <person name="Chissoe S.L."/>
            <person name="Wendl M.C."/>
            <person name="Delehaunty K.D."/>
            <person name="Miner T.L."/>
            <person name="Delehaunty A."/>
            <person name="Kramer J.B."/>
            <person name="Cook L.L."/>
            <person name="Fulton R.S."/>
            <person name="Johnson D.L."/>
            <person name="Minx P.J."/>
            <person name="Clifton S.W."/>
            <person name="Hawkins T."/>
            <person name="Branscomb E."/>
            <person name="Predki P."/>
            <person name="Richardson P."/>
            <person name="Wenning S."/>
            <person name="Slezak T."/>
            <person name="Doggett N."/>
            <person name="Cheng J.F."/>
            <person name="Olsen A."/>
            <person name="Lucas S."/>
            <person name="Elkin C."/>
            <person name="Uberbacher E."/>
            <person name="Frazier M."/>
            <person name="Gibbs R.A."/>
            <person name="Muzny D.M."/>
            <person name="Scherer S.E."/>
            <person name="Bouck J.B."/>
            <person name="Sodergren E.J."/>
            <person name="Worley K.C."/>
            <person name="Rives C.M."/>
            <person name="Gorrell J.H."/>
            <person name="Metzker M.L."/>
            <person name="Naylor S.L."/>
            <person name="Kucherlapati R.S."/>
            <person name="Nelson D.L."/>
            <person name="Weinstock G.M."/>
            <person name="Sakaki Y."/>
            <person name="Fujiyama A."/>
            <person name="Hattori M."/>
            <person name="Yada T."/>
            <person name="Toyoda A."/>
            <person name="Itoh T."/>
            <person name="Kawagoe C."/>
            <person name="Watanabe H."/>
            <person name="Totoki Y."/>
            <person name="Taylor T."/>
            <person name="Weissenbach J."/>
            <person name="Heilig R."/>
            <person name="Saurin W."/>
            <person name="Artiguenave F."/>
            <person name="Brottier P."/>
            <person name="Bruls T."/>
            <person name="Pelletier E."/>
            <person name="Robert C."/>
            <person name="Wincker P."/>
            <person name="Smith D.R."/>
            <person name="Doucette-Stamm L."/>
            <person name="Rubenfield M."/>
            <person name="Weinstock K."/>
            <person name="Lee H.M."/>
            <person name="Dubois J."/>
            <person name="Rosenthal A."/>
            <person name="Platzer M."/>
            <person name="Nyakatura G."/>
            <person name="Taudien S."/>
            <person name="Rump A."/>
            <person name="Yang H."/>
            <person name="Yu J."/>
            <person name="Wang J."/>
            <person name="Huang G."/>
            <person name="Gu J."/>
            <person name="Hood L."/>
            <person name="Rowen L."/>
            <person name="Madan A."/>
            <person name="Qin S."/>
            <person name="Davis R.W."/>
            <person name="Federspiel N.A."/>
            <person name="Abola A.P."/>
            <person name="Proctor M.J."/>
            <person name="Myers R.M."/>
            <person name="Schmutz J."/>
            <person name="Dickson M."/>
            <person name="Grimwood J."/>
            <person name="Cox D.R."/>
            <person name="Olson M.V."/>
            <person name="Kaul R."/>
            <person name="Raymond C."/>
            <person name="Shimizu N."/>
            <person name="Kawasaki K."/>
            <person name="Minoshima S."/>
            <person name="Evans G.A."/>
            <person name="Athanasiou M."/>
            <person name="Schultz R."/>
            <person name="Roe B.A."/>
            <person name="Chen F."/>
            <person name="Pan H."/>
            <person name="Ramser J."/>
            <person name="Lehrach H."/>
            <person name="Reinhardt R."/>
            <person name="McCombie W.R."/>
            <person name="de la Bastide M."/>
            <person name="Dedhia N."/>
            <person name="Blocker H."/>
            <person name="Hornischer K."/>
            <person name="Nordsiek G."/>
            <person name="Agarwala R."/>
            <person name="Aravind L."/>
            <person name="Bailey J.A."/>
            <person name="Bateman A."/>
            <person name="Batzoglou S."/>
            <person name="Birney E."/>
            <person name="Bork P."/>
            <person name="Brown D.G."/>
            <person name="Burge C.B."/>
            <person name="Cerutti L."/>
            <person name="Chen H.C."/>
            <person name="Church D."/>
            <person name="Clamp M."/>
            <person name="Copley R.R."/>
            <person name="Doerks T."/>
            <person name="Eddy S.R."/>
            <person name="Eichler E.E."/>
            <person name="Furey T.S."/>
            <person name="Galagan J."/>
            <person name="Gilbert J.G."/>
            <person name="Harmon C."/>
            <person name="Hayashizaki Y."/>
            <person name="Haussler D."/>
            <person name="Hermjakob H."/>
            <person name="Hokamp K."/>
            <person name="Jang W."/>
            <person name="Johnson L.S."/>
            <person name="Jones T.A."/>
            <person name="Kasif S."/>
            <person name="Kaspryzk A."/>
            <person name="Kennedy S."/>
            <person name="Kent W.J."/>
            <person name="Kitts P."/>
            <person name="Koonin E.V."/>
            <person name="Korf I."/>
            <person name="Kulp D."/>
            <person name="Lancet D."/>
            <person name="Lowe T.M."/>
            <person name="McLysaght A."/>
            <person name="Mikkelsen T."/>
            <person name="Moran J.V."/>
            <person name="Mulder N."/>
            <person name="Pollara V.J."/>
            <person name="Ponting C.P."/>
            <person name="Schuler G."/>
            <person name="Schultz J."/>
            <person name="Slater G."/>
            <person name="Smit A.F."/>
            <person name="Stupka E."/>
            <person name="Szustakowski J."/>
            <person name="Thierry-Mieg D."/>
            <person name="Thierry-Mieg J."/>
            <person name="Wagner L."/>
            <person name="Wallis J."/>
            <person name="Wheeler R."/>
            <person name="Williams A."/>
            <person name="Wolf Y.I."/>
            <person name="Wolfe K.H."/>
            <person name="Yang S.P."/>
            <person name="Yeh R.F."/>
            <person name="Collins F."/>
            <person name="Guyer M.S."/>
            <person name="Peterson J."/>
            <person name="Felsenfeld A."/>
            <person name="Wetterstrand K.A."/>
            <person name="Patrinos A."/>
            <person name="Morgan M.J."/>
            <person name="de Jong P."/>
            <person name="Catanese J.J."/>
            <person name="Osoegawa K."/>
            <person name="Shizuya H."/>
            <person name="Choi S."/>
            <person name="Chen Y.J."/>
        </authorList>
    </citation>
    <scope>NUCLEOTIDE SEQUENCE [LARGE SCALE GENOMIC DNA]</scope>
</reference>
<dbReference type="Ensembl" id="ENST00000638135.1">
    <property type="protein sequence ID" value="ENSP00000489756.1"/>
    <property type="gene ID" value="ENSG00000157184.7"/>
</dbReference>
<evidence type="ECO:0007829" key="5">
    <source>
        <dbReference type="ProteomicsDB" id="A0A1B0GTL9"/>
    </source>
</evidence>
<organism evidence="2 3">
    <name type="scientific">Homo sapiens</name>
    <name type="common">Human</name>
    <dbReference type="NCBI Taxonomy" id="9606"/>
    <lineage>
        <taxon>Eukaryota</taxon>
        <taxon>Metazoa</taxon>
        <taxon>Chordata</taxon>
        <taxon>Craniata</taxon>
        <taxon>Vertebrata</taxon>
        <taxon>Euteleostomi</taxon>
        <taxon>Mammalia</taxon>
        <taxon>Eutheria</taxon>
        <taxon>Euarchontoglires</taxon>
        <taxon>Primates</taxon>
        <taxon>Haplorrhini</taxon>
        <taxon>Catarrhini</taxon>
        <taxon>Hominidae</taxon>
        <taxon>Homo</taxon>
    </lineage>
</organism>
<reference evidence="7" key="5">
    <citation type="journal article" date="2015" name="Proteomics">
        <title>N-terminome analysis of the human mitochondrial proteome.</title>
        <authorList>
            <person name="Vaca Jacome A.S."/>
            <person name="Rabilloud T."/>
            <person name="Schaeffer-Reiss C."/>
            <person name="Rompais M."/>
            <person name="Ayoub D."/>
            <person name="Lane L."/>
            <person name="Bairoch A."/>
            <person name="Van Dorsselaer A."/>
            <person name="Carapito C."/>
        </authorList>
    </citation>
    <scope>IDENTIFICATION BY MASS SPECTROMETRY [LARGE SCALE ANALYSIS]</scope>
</reference>
<dbReference type="OrthoDB" id="240216at2759"/>
<keyword evidence="3" id="KW-1185">Reference proteome</keyword>
<dbReference type="Bgee" id="ENSG00000157184">
    <property type="expression patterns" value="Expressed in mucosa of transverse colon and 177 other cell types or tissues"/>
</dbReference>
<dbReference type="MassIVE" id="A0A1B0GTL9"/>
<protein>
    <submittedName>
        <fullName evidence="2">Carnitine palmitoyltransferase 2</fullName>
    </submittedName>
</protein>
<dbReference type="GeneTree" id="ENSGT01150000286999"/>
<dbReference type="ChiTaRS" id="CPT2">
    <property type="organism name" value="human"/>
</dbReference>
<name>A0A1B0GTL9_HUMAN</name>
<dbReference type="HGNC" id="HGNC:2330">
    <property type="gene designation" value="CPT2"/>
</dbReference>
<evidence type="ECO:0000256" key="1">
    <source>
        <dbReference type="SAM" id="MobiDB-lite"/>
    </source>
</evidence>
<keyword evidence="4 5" id="KW-1267">Proteomics identification</keyword>
<evidence type="ECO:0000313" key="2">
    <source>
        <dbReference type="Ensembl" id="ENSP00000489756.1"/>
    </source>
</evidence>
<dbReference type="ExpressionAtlas" id="A0A1B0GTL9">
    <property type="expression patterns" value="baseline and differential"/>
</dbReference>
<evidence type="ECO:0000313" key="3">
    <source>
        <dbReference type="Proteomes" id="UP000005640"/>
    </source>
</evidence>